<evidence type="ECO:0000313" key="1">
    <source>
        <dbReference type="EMBL" id="CAK9166465.1"/>
    </source>
</evidence>
<keyword evidence="2" id="KW-1185">Reference proteome</keyword>
<sequence length="70" mass="7523">MEDTLANSRPSFEGNDQLRGCDLVPWVGSHPHDLVEVVAGVETLLLPDLLALVPPVVSLVLQRSLCEFGG</sequence>
<accession>A0ABC8TFY5</accession>
<organism evidence="1 2">
    <name type="scientific">Ilex paraguariensis</name>
    <name type="common">yerba mate</name>
    <dbReference type="NCBI Taxonomy" id="185542"/>
    <lineage>
        <taxon>Eukaryota</taxon>
        <taxon>Viridiplantae</taxon>
        <taxon>Streptophyta</taxon>
        <taxon>Embryophyta</taxon>
        <taxon>Tracheophyta</taxon>
        <taxon>Spermatophyta</taxon>
        <taxon>Magnoliopsida</taxon>
        <taxon>eudicotyledons</taxon>
        <taxon>Gunneridae</taxon>
        <taxon>Pentapetalae</taxon>
        <taxon>asterids</taxon>
        <taxon>campanulids</taxon>
        <taxon>Aquifoliales</taxon>
        <taxon>Aquifoliaceae</taxon>
        <taxon>Ilex</taxon>
    </lineage>
</organism>
<proteinExistence type="predicted"/>
<name>A0ABC8TFY5_9AQUA</name>
<evidence type="ECO:0000313" key="2">
    <source>
        <dbReference type="Proteomes" id="UP001642360"/>
    </source>
</evidence>
<gene>
    <name evidence="1" type="ORF">ILEXP_LOCUS35685</name>
</gene>
<dbReference type="AlphaFoldDB" id="A0ABC8TFY5"/>
<dbReference type="Proteomes" id="UP001642360">
    <property type="component" value="Unassembled WGS sequence"/>
</dbReference>
<reference evidence="1 2" key="1">
    <citation type="submission" date="2024-02" db="EMBL/GenBank/DDBJ databases">
        <authorList>
            <person name="Vignale AGUSTIN F."/>
            <person name="Sosa J E."/>
            <person name="Modenutti C."/>
        </authorList>
    </citation>
    <scope>NUCLEOTIDE SEQUENCE [LARGE SCALE GENOMIC DNA]</scope>
</reference>
<dbReference type="EMBL" id="CAUOFW020004613">
    <property type="protein sequence ID" value="CAK9166465.1"/>
    <property type="molecule type" value="Genomic_DNA"/>
</dbReference>
<comment type="caution">
    <text evidence="1">The sequence shown here is derived from an EMBL/GenBank/DDBJ whole genome shotgun (WGS) entry which is preliminary data.</text>
</comment>
<protein>
    <submittedName>
        <fullName evidence="1">Uncharacterized protein</fullName>
    </submittedName>
</protein>